<dbReference type="EMBL" id="LFIW01002106">
    <property type="protein sequence ID" value="KZL79394.1"/>
    <property type="molecule type" value="Genomic_DNA"/>
</dbReference>
<dbReference type="InterPro" id="IPR044066">
    <property type="entry name" value="TRIAD_supradom"/>
</dbReference>
<keyword evidence="5" id="KW-0863">Zinc-finger</keyword>
<comment type="pathway">
    <text evidence="1">Protein modification; protein ubiquitination.</text>
</comment>
<keyword evidence="4" id="KW-0677">Repeat</keyword>
<evidence type="ECO:0000313" key="10">
    <source>
        <dbReference type="EMBL" id="KZL79394.1"/>
    </source>
</evidence>
<feature type="region of interest" description="Disordered" evidence="8">
    <location>
        <begin position="497"/>
        <end position="520"/>
    </location>
</feature>
<dbReference type="Proteomes" id="UP000076584">
    <property type="component" value="Unassembled WGS sequence"/>
</dbReference>
<organism evidence="10 11">
    <name type="scientific">Colletotrichum incanum</name>
    <name type="common">Soybean anthracnose fungus</name>
    <dbReference type="NCBI Taxonomy" id="1573173"/>
    <lineage>
        <taxon>Eukaryota</taxon>
        <taxon>Fungi</taxon>
        <taxon>Dikarya</taxon>
        <taxon>Ascomycota</taxon>
        <taxon>Pezizomycotina</taxon>
        <taxon>Sordariomycetes</taxon>
        <taxon>Hypocreomycetidae</taxon>
        <taxon>Glomerellales</taxon>
        <taxon>Glomerellaceae</taxon>
        <taxon>Colletotrichum</taxon>
        <taxon>Colletotrichum spaethianum species complex</taxon>
    </lineage>
</organism>
<protein>
    <submittedName>
        <fullName evidence="10">Ring finger protein</fullName>
    </submittedName>
</protein>
<dbReference type="InterPro" id="IPR047544">
    <property type="entry name" value="RING-HC_RBR_RNF216"/>
</dbReference>
<evidence type="ECO:0000256" key="2">
    <source>
        <dbReference type="ARBA" id="ARBA00022679"/>
    </source>
</evidence>
<dbReference type="Pfam" id="PF26200">
    <property type="entry name" value="Rcat_RNF216"/>
    <property type="match status" value="1"/>
</dbReference>
<evidence type="ECO:0000313" key="11">
    <source>
        <dbReference type="Proteomes" id="UP000076584"/>
    </source>
</evidence>
<reference evidence="10 11" key="1">
    <citation type="submission" date="2015-06" db="EMBL/GenBank/DDBJ databases">
        <title>Survival trade-offs in plant roots during colonization by closely related pathogenic and mutualistic fungi.</title>
        <authorList>
            <person name="Hacquard S."/>
            <person name="Kracher B."/>
            <person name="Hiruma K."/>
            <person name="Weinman A."/>
            <person name="Muench P."/>
            <person name="Garrido Oter R."/>
            <person name="Ver Loren van Themaat E."/>
            <person name="Dallerey J.-F."/>
            <person name="Damm U."/>
            <person name="Henrissat B."/>
            <person name="Lespinet O."/>
            <person name="Thon M."/>
            <person name="Kemen E."/>
            <person name="McHardy A.C."/>
            <person name="Schulze-Lefert P."/>
            <person name="O'Connell R.J."/>
        </authorList>
    </citation>
    <scope>NUCLEOTIDE SEQUENCE [LARGE SCALE GENOMIC DNA]</scope>
    <source>
        <strain evidence="10 11">MAFF 238704</strain>
    </source>
</reference>
<dbReference type="Gene3D" id="1.20.120.1750">
    <property type="match status" value="1"/>
</dbReference>
<feature type="compositionally biased region" description="Basic and acidic residues" evidence="8">
    <location>
        <begin position="787"/>
        <end position="810"/>
    </location>
</feature>
<evidence type="ECO:0000256" key="8">
    <source>
        <dbReference type="SAM" id="MobiDB-lite"/>
    </source>
</evidence>
<dbReference type="PANTHER" id="PTHR22770:SF47">
    <property type="entry name" value="E3 UBIQUITIN-PROTEIN LIGASE RNF216"/>
    <property type="match status" value="1"/>
</dbReference>
<evidence type="ECO:0000256" key="6">
    <source>
        <dbReference type="ARBA" id="ARBA00022786"/>
    </source>
</evidence>
<dbReference type="PROSITE" id="PS51873">
    <property type="entry name" value="TRIAD"/>
    <property type="match status" value="1"/>
</dbReference>
<feature type="domain" description="RING-type" evidence="9">
    <location>
        <begin position="237"/>
        <end position="460"/>
    </location>
</feature>
<dbReference type="STRING" id="1573173.A0A161VQF3"/>
<feature type="compositionally biased region" description="Basic and acidic residues" evidence="8">
    <location>
        <begin position="92"/>
        <end position="107"/>
    </location>
</feature>
<feature type="compositionally biased region" description="Basic residues" evidence="8">
    <location>
        <begin position="704"/>
        <end position="714"/>
    </location>
</feature>
<feature type="compositionally biased region" description="Polar residues" evidence="8">
    <location>
        <begin position="719"/>
        <end position="730"/>
    </location>
</feature>
<dbReference type="Pfam" id="PF26191">
    <property type="entry name" value="RING-HC_RBR_RNF216"/>
    <property type="match status" value="1"/>
</dbReference>
<keyword evidence="2" id="KW-0808">Transferase</keyword>
<keyword evidence="6" id="KW-0833">Ubl conjugation pathway</keyword>
<keyword evidence="3" id="KW-0479">Metal-binding</keyword>
<keyword evidence="11" id="KW-1185">Reference proteome</keyword>
<evidence type="ECO:0000256" key="3">
    <source>
        <dbReference type="ARBA" id="ARBA00022723"/>
    </source>
</evidence>
<feature type="region of interest" description="Disordered" evidence="8">
    <location>
        <begin position="78"/>
        <end position="108"/>
    </location>
</feature>
<evidence type="ECO:0000259" key="9">
    <source>
        <dbReference type="PROSITE" id="PS51873"/>
    </source>
</evidence>
<evidence type="ECO:0000256" key="4">
    <source>
        <dbReference type="ARBA" id="ARBA00022737"/>
    </source>
</evidence>
<accession>A0A161VQF3</accession>
<dbReference type="GO" id="GO:0008270">
    <property type="term" value="F:zinc ion binding"/>
    <property type="evidence" value="ECO:0007669"/>
    <property type="project" value="UniProtKB-KW"/>
</dbReference>
<feature type="compositionally biased region" description="Low complexity" evidence="8">
    <location>
        <begin position="677"/>
        <end position="687"/>
    </location>
</feature>
<feature type="region of interest" description="Disordered" evidence="8">
    <location>
        <begin position="752"/>
        <end position="828"/>
    </location>
</feature>
<dbReference type="InterPro" id="IPR051628">
    <property type="entry name" value="LUBAC_E3_Ligases"/>
</dbReference>
<dbReference type="AlphaFoldDB" id="A0A161VQF3"/>
<dbReference type="InterPro" id="IPR047545">
    <property type="entry name" value="BRcat_RBR_RNF216"/>
</dbReference>
<dbReference type="CDD" id="cd16630">
    <property type="entry name" value="RING-HC_RBR_RNF216"/>
    <property type="match status" value="1"/>
</dbReference>
<feature type="region of interest" description="Disordered" evidence="8">
    <location>
        <begin position="588"/>
        <end position="625"/>
    </location>
</feature>
<feature type="region of interest" description="Disordered" evidence="8">
    <location>
        <begin position="649"/>
        <end position="736"/>
    </location>
</feature>
<name>A0A161VQF3_COLIC</name>
<keyword evidence="7" id="KW-0862">Zinc</keyword>
<dbReference type="PANTHER" id="PTHR22770">
    <property type="entry name" value="UBIQUITIN CONJUGATING ENZYME 7 INTERACTING PROTEIN-RELATED"/>
    <property type="match status" value="1"/>
</dbReference>
<dbReference type="CDD" id="cd20353">
    <property type="entry name" value="Rcat_RBR_RNF216"/>
    <property type="match status" value="1"/>
</dbReference>
<evidence type="ECO:0000256" key="5">
    <source>
        <dbReference type="ARBA" id="ARBA00022771"/>
    </source>
</evidence>
<dbReference type="GO" id="GO:0016740">
    <property type="term" value="F:transferase activity"/>
    <property type="evidence" value="ECO:0007669"/>
    <property type="project" value="UniProtKB-KW"/>
</dbReference>
<evidence type="ECO:0000256" key="1">
    <source>
        <dbReference type="ARBA" id="ARBA00004906"/>
    </source>
</evidence>
<sequence length="945" mass="105967">MKSRRPPMNSATEMAKIADETKSACAATVLSVFPEICPDFLEETAVRFQYNPDQTIDDILSLIENGKSYPKRSYFKSLKRKRDGSEDPDEEANIRRTYDHPNREKESSSQYIAMAKKVLKQDFPRATMSGILKVFASKSNQLLPAHIAIDLAVANLQKGLRENIPDGFSLKKAPTPMDPEYMENRLDSTINTTYEPNEKRALQELRAARKLQLKRINAQAQAAKELQNFEAAKANGTVVECGCCFDDFALNRMVRCQDPENAHFFCVNCARQTAENAVGQSKYELVCMSMDQCKAGFSRNERRKFLTDHLSAALDRIENEAVLRMAGIENLERCPFCPYAAEYPLVETNREFRCDNPDCQKVSCRLCKEETHIPKTCEEVARENGIGARHEIEEAMSAALIRKCNKCGTPFIKEMGCNKMTCTAANCRNIQCYVCSKSCDYSHFNDVNRGGKQGNCPLFDNVDARHNAEVQAAEEKARKKVLESNRRVDKDLLKFDMAGSKPGEPSNPAVNQIPAGRHPRRQLSPRLIQAPVMQAAQPWVAAQPVVGQNIVGQQVLQGNVGGPQAHLYHVPPERPRDDVQIQPALPRPYSVPGQIGNQNGLPARPPTEDPYHAYGGFEPPPGMADVLRFPAAQYQAQPQQPRQFRHIPDALNRQPDEPNFDWLANLPFDNRSNLNQPQPLGPEAPAGPGYGARLEPAPAPRELKRMKHRKKSARRPPNSLATQQASQQSRHIQELRQARKQVWQMNEQYVPQPEAQSPSAGALNLNDQDAQRPHNPAAKQQAQQDPQAREQAHLAHERQQVQKQAQRDWEPQQGQYRHPNVDAPGGHGLYAQWRRDRTVSKRNEARRVIRAGSGDGEHGTVDVQELAIQDMAPVERAPPQVNDFNPNLLRQPPAPDHPNWLMPAGQQERAPQELLAPVAALRQRLALPQGAAAAGRTRNKPLELE</sequence>
<feature type="compositionally biased region" description="Low complexity" evidence="8">
    <location>
        <begin position="777"/>
        <end position="786"/>
    </location>
</feature>
<evidence type="ECO:0000256" key="7">
    <source>
        <dbReference type="ARBA" id="ARBA00022833"/>
    </source>
</evidence>
<dbReference type="CDD" id="cd20339">
    <property type="entry name" value="BRcat_RBR_RNF216"/>
    <property type="match status" value="1"/>
</dbReference>
<comment type="caution">
    <text evidence="10">The sequence shown here is derived from an EMBL/GenBank/DDBJ whole genome shotgun (WGS) entry which is preliminary data.</text>
</comment>
<proteinExistence type="predicted"/>
<dbReference type="InterPro" id="IPR047546">
    <property type="entry name" value="Rcat_RBR_RNF216"/>
</dbReference>
<gene>
    <name evidence="10" type="ORF">CI238_01283</name>
</gene>
<dbReference type="SUPFAM" id="SSF57850">
    <property type="entry name" value="RING/U-box"/>
    <property type="match status" value="2"/>
</dbReference>